<evidence type="ECO:0000256" key="1">
    <source>
        <dbReference type="SAM" id="MobiDB-lite"/>
    </source>
</evidence>
<dbReference type="OrthoDB" id="2998386at2759"/>
<dbReference type="VEuPathDB" id="FungiDB:MELLADRAFT_111646"/>
<dbReference type="GeneID" id="18924452"/>
<feature type="compositionally biased region" description="Polar residues" evidence="1">
    <location>
        <begin position="168"/>
        <end position="179"/>
    </location>
</feature>
<dbReference type="KEGG" id="mlr:MELLADRAFT_111646"/>
<feature type="region of interest" description="Disordered" evidence="1">
    <location>
        <begin position="35"/>
        <end position="156"/>
    </location>
</feature>
<dbReference type="RefSeq" id="XP_007416126.1">
    <property type="nucleotide sequence ID" value="XM_007416064.1"/>
</dbReference>
<dbReference type="HOGENOM" id="CLU_563898_0_0_1"/>
<feature type="compositionally biased region" description="Basic residues" evidence="1">
    <location>
        <begin position="133"/>
        <end position="156"/>
    </location>
</feature>
<evidence type="ECO:0000313" key="2">
    <source>
        <dbReference type="EMBL" id="EGG00672.1"/>
    </source>
</evidence>
<accession>F4S3W0</accession>
<protein>
    <submittedName>
        <fullName evidence="2">Uncharacterized protein</fullName>
    </submittedName>
</protein>
<reference evidence="3" key="1">
    <citation type="journal article" date="2011" name="Proc. Natl. Acad. Sci. U.S.A.">
        <title>Obligate biotrophy features unraveled by the genomic analysis of rust fungi.</title>
        <authorList>
            <person name="Duplessis S."/>
            <person name="Cuomo C.A."/>
            <person name="Lin Y.-C."/>
            <person name="Aerts A."/>
            <person name="Tisserant E."/>
            <person name="Veneault-Fourrey C."/>
            <person name="Joly D.L."/>
            <person name="Hacquard S."/>
            <person name="Amselem J."/>
            <person name="Cantarel B.L."/>
            <person name="Chiu R."/>
            <person name="Coutinho P.M."/>
            <person name="Feau N."/>
            <person name="Field M."/>
            <person name="Frey P."/>
            <person name="Gelhaye E."/>
            <person name="Goldberg J."/>
            <person name="Grabherr M.G."/>
            <person name="Kodira C.D."/>
            <person name="Kohler A."/>
            <person name="Kuees U."/>
            <person name="Lindquist E.A."/>
            <person name="Lucas S.M."/>
            <person name="Mago R."/>
            <person name="Mauceli E."/>
            <person name="Morin E."/>
            <person name="Murat C."/>
            <person name="Pangilinan J.L."/>
            <person name="Park R."/>
            <person name="Pearson M."/>
            <person name="Quesneville H."/>
            <person name="Rouhier N."/>
            <person name="Sakthikumar S."/>
            <person name="Salamov A.A."/>
            <person name="Schmutz J."/>
            <person name="Selles B."/>
            <person name="Shapiro H."/>
            <person name="Tanguay P."/>
            <person name="Tuskan G.A."/>
            <person name="Henrissat B."/>
            <person name="Van de Peer Y."/>
            <person name="Rouze P."/>
            <person name="Ellis J.G."/>
            <person name="Dodds P.N."/>
            <person name="Schein J.E."/>
            <person name="Zhong S."/>
            <person name="Hamelin R.C."/>
            <person name="Grigoriev I.V."/>
            <person name="Szabo L.J."/>
            <person name="Martin F."/>
        </authorList>
    </citation>
    <scope>NUCLEOTIDE SEQUENCE [LARGE SCALE GENOMIC DNA]</scope>
    <source>
        <strain evidence="3">98AG31 / pathotype 3-4-7</strain>
    </source>
</reference>
<feature type="region of interest" description="Disordered" evidence="1">
    <location>
        <begin position="460"/>
        <end position="484"/>
    </location>
</feature>
<sequence length="484" mass="53536">MTPRYKPGAAAAANLKAANQAQTELAKKAAKASSRLSLSLLHPPSPTGSRSLCPRSPQSTRTNPGFVAQPRDSRLAVPSPFCQSTTSKDPIEILDTKLTSDDRDPEESSTEDSSDKGTDSSSVESTAEQSGGKPKKKKRKLSKRKKGKGWAKGKKKVFSKALVKMVENNSDIELISNPNPKKPGRSKQTAEETNKLFSYYGEPEWDKENLALLLPDLPKNHKPVPTIILNSGDDLIEDCDEDIDEPPSRKDGLEQCVGDDKSEVDGEEGNDADEIEATEISSGDSFSKSIHKASVPLPSTLSSSYTPSFSISHVTLLNNQPPATSPTPKVAEQSEPTTHNIFKEHNIFALQTDTKQPGDAKLQAYLSGKFMCDDNQDILEWWAQSARESCSVDRDPVLDLPLGIMHNWYEGVLHQHFRIQWDFVSPNREDKVKAKRRRSAMEILDQHAKRMLYEEGMGNVCEDVDDNSPDGEFEYEEDEELHAG</sequence>
<dbReference type="AlphaFoldDB" id="F4S3W0"/>
<proteinExistence type="predicted"/>
<keyword evidence="3" id="KW-1185">Reference proteome</keyword>
<feature type="compositionally biased region" description="Basic and acidic residues" evidence="1">
    <location>
        <begin position="89"/>
        <end position="102"/>
    </location>
</feature>
<evidence type="ECO:0000313" key="3">
    <source>
        <dbReference type="Proteomes" id="UP000001072"/>
    </source>
</evidence>
<feature type="compositionally biased region" description="Acidic residues" evidence="1">
    <location>
        <begin position="462"/>
        <end position="484"/>
    </location>
</feature>
<name>F4S3W0_MELLP</name>
<dbReference type="EMBL" id="GL883145">
    <property type="protein sequence ID" value="EGG00672.1"/>
    <property type="molecule type" value="Genomic_DNA"/>
</dbReference>
<feature type="region of interest" description="Disordered" evidence="1">
    <location>
        <begin position="168"/>
        <end position="193"/>
    </location>
</feature>
<feature type="region of interest" description="Disordered" evidence="1">
    <location>
        <begin position="238"/>
        <end position="273"/>
    </location>
</feature>
<dbReference type="InParanoid" id="F4S3W0"/>
<gene>
    <name evidence="2" type="ORF">MELLADRAFT_111646</name>
</gene>
<dbReference type="Proteomes" id="UP000001072">
    <property type="component" value="Unassembled WGS sequence"/>
</dbReference>
<feature type="compositionally biased region" description="Acidic residues" evidence="1">
    <location>
        <begin position="103"/>
        <end position="112"/>
    </location>
</feature>
<organism evidence="3">
    <name type="scientific">Melampsora larici-populina (strain 98AG31 / pathotype 3-4-7)</name>
    <name type="common">Poplar leaf rust fungus</name>
    <dbReference type="NCBI Taxonomy" id="747676"/>
    <lineage>
        <taxon>Eukaryota</taxon>
        <taxon>Fungi</taxon>
        <taxon>Dikarya</taxon>
        <taxon>Basidiomycota</taxon>
        <taxon>Pucciniomycotina</taxon>
        <taxon>Pucciniomycetes</taxon>
        <taxon>Pucciniales</taxon>
        <taxon>Melampsoraceae</taxon>
        <taxon>Melampsora</taxon>
    </lineage>
</organism>
<feature type="compositionally biased region" description="Basic and acidic residues" evidence="1">
    <location>
        <begin position="246"/>
        <end position="264"/>
    </location>
</feature>